<gene>
    <name evidence="2" type="ORF">SNEC2469_LOCUS25647</name>
</gene>
<feature type="signal peptide" evidence="1">
    <location>
        <begin position="1"/>
        <end position="24"/>
    </location>
</feature>
<keyword evidence="1" id="KW-0732">Signal</keyword>
<evidence type="ECO:0000313" key="3">
    <source>
        <dbReference type="Proteomes" id="UP000601435"/>
    </source>
</evidence>
<accession>A0A812ZVV7</accession>
<proteinExistence type="predicted"/>
<evidence type="ECO:0000313" key="2">
    <source>
        <dbReference type="EMBL" id="CAE7843013.1"/>
    </source>
</evidence>
<evidence type="ECO:0000256" key="1">
    <source>
        <dbReference type="SAM" id="SignalP"/>
    </source>
</evidence>
<keyword evidence="3" id="KW-1185">Reference proteome</keyword>
<comment type="caution">
    <text evidence="2">The sequence shown here is derived from an EMBL/GenBank/DDBJ whole genome shotgun (WGS) entry which is preliminary data.</text>
</comment>
<dbReference type="OrthoDB" id="10408797at2759"/>
<organism evidence="2 3">
    <name type="scientific">Symbiodinium necroappetens</name>
    <dbReference type="NCBI Taxonomy" id="1628268"/>
    <lineage>
        <taxon>Eukaryota</taxon>
        <taxon>Sar</taxon>
        <taxon>Alveolata</taxon>
        <taxon>Dinophyceae</taxon>
        <taxon>Suessiales</taxon>
        <taxon>Symbiodiniaceae</taxon>
        <taxon>Symbiodinium</taxon>
    </lineage>
</organism>
<protein>
    <submittedName>
        <fullName evidence="2">Uncharacterized protein</fullName>
    </submittedName>
</protein>
<feature type="chain" id="PRO_5033015756" evidence="1">
    <location>
        <begin position="25"/>
        <end position="228"/>
    </location>
</feature>
<reference evidence="2" key="1">
    <citation type="submission" date="2021-02" db="EMBL/GenBank/DDBJ databases">
        <authorList>
            <person name="Dougan E. K."/>
            <person name="Rhodes N."/>
            <person name="Thang M."/>
            <person name="Chan C."/>
        </authorList>
    </citation>
    <scope>NUCLEOTIDE SEQUENCE</scope>
</reference>
<dbReference type="AlphaFoldDB" id="A0A812ZVV7"/>
<name>A0A812ZVV7_9DINO</name>
<dbReference type="EMBL" id="CAJNJA010050887">
    <property type="protein sequence ID" value="CAE7843013.1"/>
    <property type="molecule type" value="Genomic_DNA"/>
</dbReference>
<sequence length="228" mass="24800">MGRVRQRSVLWVVIFLWLQHVGCPISFSAPDRAKNWLPRRALPPAWVAQAAEAFRDPSVQAVSAALIQAQTLTNFVSSFSSAGKVWSEWITLGVYDGTGDVDDHVSELIQSMKEKLQVQNNTIISSTQSSNMPKEPVRKTYFEQLMVATLLNSTPGVSAVYAESGTGKSVAATLAITAVANGRVNDAFVLLQGNLNQRLRAFLRIADESLMADIRSLGPCDGRTSSCT</sequence>
<dbReference type="Proteomes" id="UP000601435">
    <property type="component" value="Unassembled WGS sequence"/>
</dbReference>